<keyword evidence="6" id="KW-0029">Amino-acid transport</keyword>
<dbReference type="InterPro" id="IPR000175">
    <property type="entry name" value="Na/ntran_symport"/>
</dbReference>
<evidence type="ECO:0000256" key="10">
    <source>
        <dbReference type="ARBA" id="ARBA00023136"/>
    </source>
</evidence>
<organism evidence="19 20">
    <name type="scientific">Lucilia cuprina</name>
    <name type="common">Green bottle fly</name>
    <name type="synonym">Australian sheep blowfly</name>
    <dbReference type="NCBI Taxonomy" id="7375"/>
    <lineage>
        <taxon>Eukaryota</taxon>
        <taxon>Metazoa</taxon>
        <taxon>Ecdysozoa</taxon>
        <taxon>Arthropoda</taxon>
        <taxon>Hexapoda</taxon>
        <taxon>Insecta</taxon>
        <taxon>Pterygota</taxon>
        <taxon>Neoptera</taxon>
        <taxon>Endopterygota</taxon>
        <taxon>Diptera</taxon>
        <taxon>Brachycera</taxon>
        <taxon>Muscomorpha</taxon>
        <taxon>Oestroidea</taxon>
        <taxon>Calliphoridae</taxon>
        <taxon>Luciliinae</taxon>
        <taxon>Lucilia</taxon>
    </lineage>
</organism>
<evidence type="ECO:0000256" key="9">
    <source>
        <dbReference type="ARBA" id="ARBA00023065"/>
    </source>
</evidence>
<dbReference type="EMBL" id="JRES01000299">
    <property type="protein sequence ID" value="KNC32627.1"/>
    <property type="molecule type" value="Genomic_DNA"/>
</dbReference>
<keyword evidence="14" id="KW-0479">Metal-binding</keyword>
<evidence type="ECO:0000256" key="2">
    <source>
        <dbReference type="ARBA" id="ARBA00006459"/>
    </source>
</evidence>
<keyword evidence="3 16" id="KW-0813">Transport</keyword>
<accession>A0A0L0CK84</accession>
<dbReference type="GO" id="GO:0005283">
    <property type="term" value="F:amino acid:sodium symporter activity"/>
    <property type="evidence" value="ECO:0007669"/>
    <property type="project" value="TreeGrafter"/>
</dbReference>
<proteinExistence type="inferred from homology"/>
<evidence type="ECO:0000256" key="1">
    <source>
        <dbReference type="ARBA" id="ARBA00004141"/>
    </source>
</evidence>
<feature type="region of interest" description="Disordered" evidence="17">
    <location>
        <begin position="69"/>
        <end position="93"/>
    </location>
</feature>
<dbReference type="GO" id="GO:0089718">
    <property type="term" value="P:amino acid import across plasma membrane"/>
    <property type="evidence" value="ECO:0007669"/>
    <property type="project" value="TreeGrafter"/>
</dbReference>
<feature type="binding site" evidence="14">
    <location>
        <position position="112"/>
    </location>
    <ligand>
        <name>Na(+)</name>
        <dbReference type="ChEBI" id="CHEBI:29101"/>
        <label>1</label>
    </ligand>
</feature>
<evidence type="ECO:0000256" key="11">
    <source>
        <dbReference type="ARBA" id="ARBA00023180"/>
    </source>
</evidence>
<keyword evidence="10 18" id="KW-0472">Membrane</keyword>
<dbReference type="OMA" id="KSCNMET"/>
<evidence type="ECO:0000313" key="19">
    <source>
        <dbReference type="EMBL" id="KNC32627.1"/>
    </source>
</evidence>
<evidence type="ECO:0000256" key="4">
    <source>
        <dbReference type="ARBA" id="ARBA00022692"/>
    </source>
</evidence>
<feature type="transmembrane region" description="Helical" evidence="18">
    <location>
        <begin position="180"/>
        <end position="202"/>
    </location>
</feature>
<dbReference type="GO" id="GO:0005886">
    <property type="term" value="C:plasma membrane"/>
    <property type="evidence" value="ECO:0007669"/>
    <property type="project" value="TreeGrafter"/>
</dbReference>
<comment type="similarity">
    <text evidence="2 16">Belongs to the sodium:neurotransmitter symporter (SNF) (TC 2.A.22) family.</text>
</comment>
<evidence type="ECO:0000313" key="20">
    <source>
        <dbReference type="Proteomes" id="UP000037069"/>
    </source>
</evidence>
<dbReference type="CDD" id="cd10324">
    <property type="entry name" value="SLC6sbd"/>
    <property type="match status" value="1"/>
</dbReference>
<feature type="disulfide bond" evidence="15">
    <location>
        <begin position="214"/>
        <end position="222"/>
    </location>
</feature>
<evidence type="ECO:0000256" key="7">
    <source>
        <dbReference type="ARBA" id="ARBA00022989"/>
    </source>
</evidence>
<keyword evidence="11" id="KW-0325">Glycoprotein</keyword>
<evidence type="ECO:0000256" key="5">
    <source>
        <dbReference type="ARBA" id="ARBA00022847"/>
    </source>
</evidence>
<dbReference type="GO" id="GO:0046872">
    <property type="term" value="F:metal ion binding"/>
    <property type="evidence" value="ECO:0007669"/>
    <property type="project" value="UniProtKB-KW"/>
</dbReference>
<evidence type="ECO:0000256" key="3">
    <source>
        <dbReference type="ARBA" id="ARBA00022448"/>
    </source>
</evidence>
<feature type="non-terminal residue" evidence="19">
    <location>
        <position position="672"/>
    </location>
</feature>
<feature type="transmembrane region" description="Helical" evidence="18">
    <location>
        <begin position="477"/>
        <end position="496"/>
    </location>
</feature>
<keyword evidence="5 16" id="KW-0769">Symport</keyword>
<feature type="transmembrane region" description="Helical" evidence="18">
    <location>
        <begin position="442"/>
        <end position="465"/>
    </location>
</feature>
<dbReference type="PANTHER" id="PTHR11616">
    <property type="entry name" value="SODIUM/CHLORIDE DEPENDENT TRANSPORTER"/>
    <property type="match status" value="1"/>
</dbReference>
<evidence type="ECO:0000256" key="8">
    <source>
        <dbReference type="ARBA" id="ARBA00023053"/>
    </source>
</evidence>
<dbReference type="SUPFAM" id="SSF161070">
    <property type="entry name" value="SNF-like"/>
    <property type="match status" value="1"/>
</dbReference>
<feature type="transmembrane region" description="Helical" evidence="18">
    <location>
        <begin position="266"/>
        <end position="287"/>
    </location>
</feature>
<comment type="subcellular location">
    <subcellularLocation>
        <location evidence="1">Membrane</location>
        <topology evidence="1">Multi-pass membrane protein</topology>
    </subcellularLocation>
</comment>
<evidence type="ECO:0000256" key="17">
    <source>
        <dbReference type="SAM" id="MobiDB-lite"/>
    </source>
</evidence>
<dbReference type="AlphaFoldDB" id="A0A0L0CK84"/>
<sequence>MAAASVDYEGAFVNPAYVHSRYASNASIPGEYRKSVDDGDSGSTGMSSKRESVRSMSIATRENLERIGTDLNGNKYPLPNGDPENPSDAKQPQRENWGNEIEFLMSCIALSVGLGNVWRFPFTALDNGGGAFVIPYIIVLFLVGKPVYYMEMLLGQFSSRGSVKVYDFAPIMRGVGYGQVLATGVVTTYYATLMALTLRYFVDSFFPTLPWSFCREEWGDLCIDSKPKADDFMQVAGAEVKTTSAEFYFINIILREKDSIDDGIGYPSWSLCITLAVSWLIIALIVIKGVKSSGKASYFLAIFPYCIMLILLVRSLTLPGAFDGVLYFLKPQWDKLLDPKVWYAAVTQVFFSLAICFGNIVMYASYNRFGHNIKRDCNIITSLDTFTSLLSGIIIFGILGNLAYESNTTDIRSVVKGGPGLAFISYPDAIAKFKFVPQIFSVLFFLMLFVLGIGSNVGMASCVMTVIRDRFTHIKQWVIVVCIAVTCYGLGLLYITPGGQYILNLLDFYGASFVALVLAIFELIAVGWIYGVKQLCKDIHFMLGIKTSIYYRLCWGIITPAFMAAILIYTLVEYEPLQYNGYTYQDGVYIFGWCLSAFGIGQLLFWGIHAVHKCPGNTLWERFVNSFKPKADWGPLDPTVLKVYKLCMDDSKMELMFKKNGFWYRIYDNIFG</sequence>
<evidence type="ECO:0000256" key="14">
    <source>
        <dbReference type="PIRSR" id="PIRSR600175-1"/>
    </source>
</evidence>
<dbReference type="InterPro" id="IPR037272">
    <property type="entry name" value="SNS_sf"/>
</dbReference>
<dbReference type="PANTHER" id="PTHR11616:SF321">
    <property type="entry name" value="SODIUM-DEPENDENT NUTRIENT AMINO ACID TRANSPORTER 1-RELATED"/>
    <property type="match status" value="1"/>
</dbReference>
<keyword evidence="7 18" id="KW-1133">Transmembrane helix</keyword>
<feature type="transmembrane region" description="Helical" evidence="18">
    <location>
        <begin position="101"/>
        <end position="118"/>
    </location>
</feature>
<dbReference type="PRINTS" id="PR00176">
    <property type="entry name" value="NANEUSMPORT"/>
</dbReference>
<feature type="binding site" evidence="14">
    <location>
        <position position="451"/>
    </location>
    <ligand>
        <name>Na(+)</name>
        <dbReference type="ChEBI" id="CHEBI:29101"/>
        <label>1</label>
    </ligand>
</feature>
<protein>
    <recommendedName>
        <fullName evidence="16">Transporter</fullName>
    </recommendedName>
</protein>
<reference evidence="19 20" key="1">
    <citation type="journal article" date="2015" name="Nat. Commun.">
        <title>Lucilia cuprina genome unlocks parasitic fly biology to underpin future interventions.</title>
        <authorList>
            <person name="Anstead C.A."/>
            <person name="Korhonen P.K."/>
            <person name="Young N.D."/>
            <person name="Hall R.S."/>
            <person name="Jex A.R."/>
            <person name="Murali S.C."/>
            <person name="Hughes D.S."/>
            <person name="Lee S.F."/>
            <person name="Perry T."/>
            <person name="Stroehlein A.J."/>
            <person name="Ansell B.R."/>
            <person name="Breugelmans B."/>
            <person name="Hofmann A."/>
            <person name="Qu J."/>
            <person name="Dugan S."/>
            <person name="Lee S.L."/>
            <person name="Chao H."/>
            <person name="Dinh H."/>
            <person name="Han Y."/>
            <person name="Doddapaneni H.V."/>
            <person name="Worley K.C."/>
            <person name="Muzny D.M."/>
            <person name="Ioannidis P."/>
            <person name="Waterhouse R.M."/>
            <person name="Zdobnov E.M."/>
            <person name="James P.J."/>
            <person name="Bagnall N.H."/>
            <person name="Kotze A.C."/>
            <person name="Gibbs R.A."/>
            <person name="Richards S."/>
            <person name="Batterham P."/>
            <person name="Gasser R.B."/>
        </authorList>
    </citation>
    <scope>NUCLEOTIDE SEQUENCE [LARGE SCALE GENOMIC DNA]</scope>
    <source>
        <strain evidence="19 20">LS</strain>
        <tissue evidence="19">Full body</tissue>
    </source>
</reference>
<evidence type="ECO:0000256" key="6">
    <source>
        <dbReference type="ARBA" id="ARBA00022970"/>
    </source>
</evidence>
<feature type="transmembrane region" description="Helical" evidence="18">
    <location>
        <begin position="130"/>
        <end position="150"/>
    </location>
</feature>
<name>A0A0L0CK84_LUCCU</name>
<feature type="binding site" evidence="14">
    <location>
        <position position="455"/>
    </location>
    <ligand>
        <name>Na(+)</name>
        <dbReference type="ChEBI" id="CHEBI:29101"/>
        <label>1</label>
    </ligand>
</feature>
<feature type="transmembrane region" description="Helical" evidence="18">
    <location>
        <begin position="342"/>
        <end position="364"/>
    </location>
</feature>
<feature type="transmembrane region" description="Helical" evidence="18">
    <location>
        <begin position="299"/>
        <end position="322"/>
    </location>
</feature>
<feature type="transmembrane region" description="Helical" evidence="18">
    <location>
        <begin position="385"/>
        <end position="404"/>
    </location>
</feature>
<gene>
    <name evidence="19" type="ORF">FF38_10480</name>
</gene>
<keyword evidence="8 14" id="KW-0915">Sodium</keyword>
<keyword evidence="12" id="KW-0739">Sodium transport</keyword>
<evidence type="ECO:0000256" key="15">
    <source>
        <dbReference type="PIRSR" id="PIRSR600175-2"/>
    </source>
</evidence>
<dbReference type="PROSITE" id="PS00610">
    <property type="entry name" value="NA_NEUROTRAN_SYMP_1"/>
    <property type="match status" value="1"/>
</dbReference>
<dbReference type="Pfam" id="PF00209">
    <property type="entry name" value="SNF"/>
    <property type="match status" value="1"/>
</dbReference>
<evidence type="ECO:0000256" key="12">
    <source>
        <dbReference type="ARBA" id="ARBA00023201"/>
    </source>
</evidence>
<keyword evidence="4 16" id="KW-0812">Transmembrane</keyword>
<keyword evidence="9" id="KW-0406">Ion transport</keyword>
<dbReference type="OrthoDB" id="6581954at2759"/>
<dbReference type="GO" id="GO:0015179">
    <property type="term" value="F:L-amino acid transmembrane transporter activity"/>
    <property type="evidence" value="ECO:0007669"/>
    <property type="project" value="TreeGrafter"/>
</dbReference>
<feature type="transmembrane region" description="Helical" evidence="18">
    <location>
        <begin position="553"/>
        <end position="572"/>
    </location>
</feature>
<feature type="region of interest" description="Disordered" evidence="17">
    <location>
        <begin position="30"/>
        <end position="56"/>
    </location>
</feature>
<comment type="caution">
    <text evidence="19">The sequence shown here is derived from an EMBL/GenBank/DDBJ whole genome shotgun (WGS) entry which is preliminary data.</text>
</comment>
<keyword evidence="20" id="KW-1185">Reference proteome</keyword>
<feature type="transmembrane region" description="Helical" evidence="18">
    <location>
        <begin position="587"/>
        <end position="608"/>
    </location>
</feature>
<feature type="transmembrane region" description="Helical" evidence="18">
    <location>
        <begin position="508"/>
        <end position="532"/>
    </location>
</feature>
<feature type="binding site" evidence="14">
    <location>
        <position position="352"/>
    </location>
    <ligand>
        <name>Na(+)</name>
        <dbReference type="ChEBI" id="CHEBI:29101"/>
        <label>2</label>
    </ligand>
</feature>
<comment type="function">
    <text evidence="13">Unusual broad substrate spectrum amino acid:sodium cotransporter that promotes absorption of the D isomers of essential amino acids. Neutral amino acids are the preferred substrates, especially methionine and phenylalanine.</text>
</comment>
<dbReference type="Proteomes" id="UP000037069">
    <property type="component" value="Unassembled WGS sequence"/>
</dbReference>
<keyword evidence="15" id="KW-1015">Disulfide bond</keyword>
<evidence type="ECO:0000256" key="18">
    <source>
        <dbReference type="SAM" id="Phobius"/>
    </source>
</evidence>
<evidence type="ECO:0000256" key="16">
    <source>
        <dbReference type="RuleBase" id="RU003732"/>
    </source>
</evidence>
<dbReference type="PROSITE" id="PS50267">
    <property type="entry name" value="NA_NEUROTRAN_SYMP_3"/>
    <property type="match status" value="1"/>
</dbReference>
<feature type="binding site" evidence="14">
    <location>
        <position position="116"/>
    </location>
    <ligand>
        <name>Na(+)</name>
        <dbReference type="ChEBI" id="CHEBI:29101"/>
        <label>1</label>
    </ligand>
</feature>
<evidence type="ECO:0000256" key="13">
    <source>
        <dbReference type="ARBA" id="ARBA00037785"/>
    </source>
</evidence>